<dbReference type="EMBL" id="MLJW01000127">
    <property type="protein sequence ID" value="OIQ97860.1"/>
    <property type="molecule type" value="Genomic_DNA"/>
</dbReference>
<protein>
    <submittedName>
        <fullName evidence="1">Uncharacterized protein</fullName>
    </submittedName>
</protein>
<gene>
    <name evidence="1" type="ORF">GALL_201850</name>
</gene>
<proteinExistence type="predicted"/>
<accession>A0A1J5S0P1</accession>
<name>A0A1J5S0P1_9ZZZZ</name>
<evidence type="ECO:0000313" key="1">
    <source>
        <dbReference type="EMBL" id="OIQ97860.1"/>
    </source>
</evidence>
<dbReference type="AlphaFoldDB" id="A0A1J5S0P1"/>
<organism evidence="1">
    <name type="scientific">mine drainage metagenome</name>
    <dbReference type="NCBI Taxonomy" id="410659"/>
    <lineage>
        <taxon>unclassified sequences</taxon>
        <taxon>metagenomes</taxon>
        <taxon>ecological metagenomes</taxon>
    </lineage>
</organism>
<sequence>MPKMVIPMRLAEIKDVDFLTLACEATFLHGRTELERELLARLEMAVNAASAAETEMQRLVDALFEPAAGYRVRC</sequence>
<reference evidence="1" key="1">
    <citation type="submission" date="2016-10" db="EMBL/GenBank/DDBJ databases">
        <title>Sequence of Gallionella enrichment culture.</title>
        <authorList>
            <person name="Poehlein A."/>
            <person name="Muehling M."/>
            <person name="Daniel R."/>
        </authorList>
    </citation>
    <scope>NUCLEOTIDE SEQUENCE</scope>
</reference>
<comment type="caution">
    <text evidence="1">The sequence shown here is derived from an EMBL/GenBank/DDBJ whole genome shotgun (WGS) entry which is preliminary data.</text>
</comment>